<dbReference type="KEGG" id="abae:CL176_01065"/>
<evidence type="ECO:0000313" key="2">
    <source>
        <dbReference type="Proteomes" id="UP000263232"/>
    </source>
</evidence>
<evidence type="ECO:0008006" key="3">
    <source>
        <dbReference type="Google" id="ProtNLM"/>
    </source>
</evidence>
<evidence type="ECO:0000313" key="1">
    <source>
        <dbReference type="EMBL" id="AXY24730.1"/>
    </source>
</evidence>
<reference evidence="1 2" key="1">
    <citation type="submission" date="2017-09" db="EMBL/GenBank/DDBJ databases">
        <title>Complete genome sequence of Oxytococcus suis strain ZY16052.</title>
        <authorList>
            <person name="Li F."/>
        </authorList>
    </citation>
    <scope>NUCLEOTIDE SEQUENCE [LARGE SCALE GENOMIC DNA]</scope>
    <source>
        <strain evidence="1 2">ZY16052</strain>
    </source>
</reference>
<protein>
    <recommendedName>
        <fullName evidence="3">Rpn family recombination-promoting nuclease/putative transposase</fullName>
    </recommendedName>
</protein>
<keyword evidence="2" id="KW-1185">Reference proteome</keyword>
<sequence>MNGEFLSKIQAYNGIDLTFVSLRNYSISKDERFKHWWRFFRLEESFADAPEVVREAYEAVNPMNMTEEEREIAELAKRYQDDYAADMSTAWIEGKEEGEKKGRAEGRYELVSTMHENGLSIEEIARYTNLTEAEVESALRVL</sequence>
<organism evidence="1 2">
    <name type="scientific">Suicoccus acidiformans</name>
    <dbReference type="NCBI Taxonomy" id="2036206"/>
    <lineage>
        <taxon>Bacteria</taxon>
        <taxon>Bacillati</taxon>
        <taxon>Bacillota</taxon>
        <taxon>Bacilli</taxon>
        <taxon>Lactobacillales</taxon>
        <taxon>Aerococcaceae</taxon>
        <taxon>Suicoccus</taxon>
    </lineage>
</organism>
<gene>
    <name evidence="1" type="ORF">CL176_01065</name>
</gene>
<dbReference type="Proteomes" id="UP000263232">
    <property type="component" value="Chromosome"/>
</dbReference>
<proteinExistence type="predicted"/>
<dbReference type="EMBL" id="CP023434">
    <property type="protein sequence ID" value="AXY24730.1"/>
    <property type="molecule type" value="Genomic_DNA"/>
</dbReference>
<name>A0A347WI23_9LACT</name>
<dbReference type="AlphaFoldDB" id="A0A347WI23"/>
<accession>A0A347WI23</accession>